<gene>
    <name evidence="10" type="ORF">DYB25_008912</name>
</gene>
<dbReference type="PANTHER" id="PTHR11048:SF28">
    <property type="entry name" value="4-HYDROXYBENZOATE POLYPRENYLTRANSFERASE, MITOCHONDRIAL"/>
    <property type="match status" value="1"/>
</dbReference>
<evidence type="ECO:0000256" key="9">
    <source>
        <dbReference type="SAM" id="SignalP"/>
    </source>
</evidence>
<evidence type="ECO:0000313" key="11">
    <source>
        <dbReference type="Proteomes" id="UP000266239"/>
    </source>
</evidence>
<comment type="caution">
    <text evidence="10">The sequence shown here is derived from an EMBL/GenBank/DDBJ whole genome shotgun (WGS) entry which is preliminary data.</text>
</comment>
<keyword evidence="9" id="KW-0732">Signal</keyword>
<dbReference type="InterPro" id="IPR000537">
    <property type="entry name" value="UbiA_prenyltransferase"/>
</dbReference>
<comment type="similarity">
    <text evidence="3">Belongs to the UbiA prenyltransferase family.</text>
</comment>
<comment type="cofactor">
    <cofactor evidence="1">
        <name>Mg(2+)</name>
        <dbReference type="ChEBI" id="CHEBI:18420"/>
    </cofactor>
</comment>
<evidence type="ECO:0008006" key="12">
    <source>
        <dbReference type="Google" id="ProtNLM"/>
    </source>
</evidence>
<dbReference type="GO" id="GO:0006744">
    <property type="term" value="P:ubiquinone biosynthetic process"/>
    <property type="evidence" value="ECO:0007669"/>
    <property type="project" value="TreeGrafter"/>
</dbReference>
<evidence type="ECO:0000256" key="8">
    <source>
        <dbReference type="SAM" id="Phobius"/>
    </source>
</evidence>
<feature type="chain" id="PRO_5017328968" description="4-hydroxybenzoate polyprenyl transferase" evidence="9">
    <location>
        <begin position="19"/>
        <end position="214"/>
    </location>
</feature>
<dbReference type="PANTHER" id="PTHR11048">
    <property type="entry name" value="PRENYLTRANSFERASES"/>
    <property type="match status" value="1"/>
</dbReference>
<dbReference type="CDD" id="cd13959">
    <property type="entry name" value="PT_UbiA_COQ2"/>
    <property type="match status" value="1"/>
</dbReference>
<evidence type="ECO:0000313" key="10">
    <source>
        <dbReference type="EMBL" id="RHY03709.1"/>
    </source>
</evidence>
<comment type="subcellular location">
    <subcellularLocation>
        <location evidence="2">Membrane</location>
        <topology evidence="2">Multi-pass membrane protein</topology>
    </subcellularLocation>
</comment>
<dbReference type="VEuPathDB" id="FungiDB:H257_11297"/>
<dbReference type="AlphaFoldDB" id="A0A397AD88"/>
<keyword evidence="6 8" id="KW-1133">Transmembrane helix</keyword>
<feature type="transmembrane region" description="Helical" evidence="8">
    <location>
        <begin position="67"/>
        <end position="87"/>
    </location>
</feature>
<evidence type="ECO:0000256" key="2">
    <source>
        <dbReference type="ARBA" id="ARBA00004141"/>
    </source>
</evidence>
<name>A0A397AD88_APHAT</name>
<dbReference type="Pfam" id="PF01040">
    <property type="entry name" value="UbiA"/>
    <property type="match status" value="1"/>
</dbReference>
<dbReference type="InterPro" id="IPR044878">
    <property type="entry name" value="UbiA_sf"/>
</dbReference>
<dbReference type="GO" id="GO:0016765">
    <property type="term" value="F:transferase activity, transferring alkyl or aryl (other than methyl) groups"/>
    <property type="evidence" value="ECO:0007669"/>
    <property type="project" value="InterPro"/>
</dbReference>
<evidence type="ECO:0000256" key="7">
    <source>
        <dbReference type="ARBA" id="ARBA00023136"/>
    </source>
</evidence>
<protein>
    <recommendedName>
        <fullName evidence="12">4-hydroxybenzoate polyprenyl transferase</fullName>
    </recommendedName>
</protein>
<evidence type="ECO:0000256" key="1">
    <source>
        <dbReference type="ARBA" id="ARBA00001946"/>
    </source>
</evidence>
<dbReference type="FunFam" id="1.10.357.140:FF:000003">
    <property type="entry name" value="4-hydroxybenzoate polyprenyltransferase, mitochondrial"/>
    <property type="match status" value="1"/>
</dbReference>
<dbReference type="PROSITE" id="PS00943">
    <property type="entry name" value="UBIA"/>
    <property type="match status" value="1"/>
</dbReference>
<dbReference type="InterPro" id="IPR030470">
    <property type="entry name" value="UbiA_prenylTrfase_CS"/>
</dbReference>
<keyword evidence="5 8" id="KW-0812">Transmembrane</keyword>
<evidence type="ECO:0000256" key="5">
    <source>
        <dbReference type="ARBA" id="ARBA00022692"/>
    </source>
</evidence>
<dbReference type="GO" id="GO:0005743">
    <property type="term" value="C:mitochondrial inner membrane"/>
    <property type="evidence" value="ECO:0007669"/>
    <property type="project" value="TreeGrafter"/>
</dbReference>
<keyword evidence="4" id="KW-0808">Transferase</keyword>
<evidence type="ECO:0000256" key="3">
    <source>
        <dbReference type="ARBA" id="ARBA00005985"/>
    </source>
</evidence>
<accession>A0A397AD88</accession>
<keyword evidence="7 8" id="KW-0472">Membrane</keyword>
<sequence>MLLWPCFWSTALAAPVGALPDPTLLALFATGSLIMRSAGCTINDMWDKDFDKQVERTNQRPLASGALTYRQAWTFLGVQLSAGLAVLLQLNPYTIGLGVTSLGFVVAYPYMKRITYWPQAMLGLTFNYALLFGDHTQPILNGFTAAAVAGLASAGYMADLSAPFYMGLGLSGLQLAWQVNTAKLDDPVNLQHRFGSNKWFGAMVFASIVAGKVL</sequence>
<feature type="transmembrane region" description="Helical" evidence="8">
    <location>
        <begin position="23"/>
        <end position="46"/>
    </location>
</feature>
<dbReference type="InterPro" id="IPR039653">
    <property type="entry name" value="Prenyltransferase"/>
</dbReference>
<dbReference type="Proteomes" id="UP000266239">
    <property type="component" value="Unassembled WGS sequence"/>
</dbReference>
<evidence type="ECO:0000256" key="6">
    <source>
        <dbReference type="ARBA" id="ARBA00022989"/>
    </source>
</evidence>
<evidence type="ECO:0000256" key="4">
    <source>
        <dbReference type="ARBA" id="ARBA00022679"/>
    </source>
</evidence>
<dbReference type="EMBL" id="QUTA01008433">
    <property type="protein sequence ID" value="RHY03709.1"/>
    <property type="molecule type" value="Genomic_DNA"/>
</dbReference>
<organism evidence="10 11">
    <name type="scientific">Aphanomyces astaci</name>
    <name type="common">Crayfish plague agent</name>
    <dbReference type="NCBI Taxonomy" id="112090"/>
    <lineage>
        <taxon>Eukaryota</taxon>
        <taxon>Sar</taxon>
        <taxon>Stramenopiles</taxon>
        <taxon>Oomycota</taxon>
        <taxon>Saprolegniomycetes</taxon>
        <taxon>Saprolegniales</taxon>
        <taxon>Verrucalvaceae</taxon>
        <taxon>Aphanomyces</taxon>
    </lineage>
</organism>
<proteinExistence type="inferred from homology"/>
<reference evidence="10 11" key="1">
    <citation type="submission" date="2018-08" db="EMBL/GenBank/DDBJ databases">
        <title>Aphanomyces genome sequencing and annotation.</title>
        <authorList>
            <person name="Minardi D."/>
            <person name="Oidtmann B."/>
            <person name="Van Der Giezen M."/>
            <person name="Studholme D.J."/>
        </authorList>
    </citation>
    <scope>NUCLEOTIDE SEQUENCE [LARGE SCALE GENOMIC DNA]</scope>
    <source>
        <strain evidence="10 11">Yx</strain>
    </source>
</reference>
<feature type="signal peptide" evidence="9">
    <location>
        <begin position="1"/>
        <end position="18"/>
    </location>
</feature>
<dbReference type="Gene3D" id="1.10.357.140">
    <property type="entry name" value="UbiA prenyltransferase"/>
    <property type="match status" value="1"/>
</dbReference>